<keyword evidence="3 6" id="KW-1133">Transmembrane helix</keyword>
<dbReference type="InterPro" id="IPR007273">
    <property type="entry name" value="SCAMP"/>
</dbReference>
<feature type="compositionally biased region" description="Polar residues" evidence="5">
    <location>
        <begin position="22"/>
        <end position="32"/>
    </location>
</feature>
<gene>
    <name evidence="7" type="ORF">TCIL3000_11_700</name>
</gene>
<feature type="compositionally biased region" description="Polar residues" evidence="5">
    <location>
        <begin position="146"/>
        <end position="156"/>
    </location>
</feature>
<dbReference type="GO" id="GO:0032588">
    <property type="term" value="C:trans-Golgi network membrane"/>
    <property type="evidence" value="ECO:0007669"/>
    <property type="project" value="TreeGrafter"/>
</dbReference>
<evidence type="ECO:0000256" key="3">
    <source>
        <dbReference type="ARBA" id="ARBA00022989"/>
    </source>
</evidence>
<dbReference type="AlphaFoldDB" id="G0UZ70"/>
<dbReference type="PANTHER" id="PTHR10687:SF85">
    <property type="entry name" value="SCAMP FAMILY PROTEIN"/>
    <property type="match status" value="1"/>
</dbReference>
<evidence type="ECO:0000256" key="4">
    <source>
        <dbReference type="ARBA" id="ARBA00023136"/>
    </source>
</evidence>
<dbReference type="GO" id="GO:0055038">
    <property type="term" value="C:recycling endosome membrane"/>
    <property type="evidence" value="ECO:0007669"/>
    <property type="project" value="TreeGrafter"/>
</dbReference>
<feature type="transmembrane region" description="Helical" evidence="6">
    <location>
        <begin position="346"/>
        <end position="368"/>
    </location>
</feature>
<feature type="transmembrane region" description="Helical" evidence="6">
    <location>
        <begin position="313"/>
        <end position="334"/>
    </location>
</feature>
<feature type="region of interest" description="Disordered" evidence="5">
    <location>
        <begin position="1"/>
        <end position="181"/>
    </location>
</feature>
<reference evidence="7" key="1">
    <citation type="journal article" date="2012" name="Proc. Natl. Acad. Sci. U.S.A.">
        <title>Antigenic diversity is generated by distinct evolutionary mechanisms in African trypanosome species.</title>
        <authorList>
            <person name="Jackson A.P."/>
            <person name="Berry A."/>
            <person name="Aslett M."/>
            <person name="Allison H.C."/>
            <person name="Burton P."/>
            <person name="Vavrova-Anderson J."/>
            <person name="Brown R."/>
            <person name="Browne H."/>
            <person name="Corton N."/>
            <person name="Hauser H."/>
            <person name="Gamble J."/>
            <person name="Gilderthorp R."/>
            <person name="Marcello L."/>
            <person name="McQuillan J."/>
            <person name="Otto T.D."/>
            <person name="Quail M.A."/>
            <person name="Sanders M.J."/>
            <person name="van Tonder A."/>
            <person name="Ginger M.L."/>
            <person name="Field M.C."/>
            <person name="Barry J.D."/>
            <person name="Hertz-Fowler C."/>
            <person name="Berriman M."/>
        </authorList>
    </citation>
    <scope>NUCLEOTIDE SEQUENCE</scope>
    <source>
        <strain evidence="7">IL3000</strain>
    </source>
</reference>
<evidence type="ECO:0000256" key="1">
    <source>
        <dbReference type="ARBA" id="ARBA00004141"/>
    </source>
</evidence>
<accession>G0UZ70</accession>
<protein>
    <submittedName>
        <fullName evidence="7">Uncharacterized protein</fullName>
    </submittedName>
</protein>
<keyword evidence="2 6" id="KW-0812">Transmembrane</keyword>
<feature type="transmembrane region" description="Helical" evidence="6">
    <location>
        <begin position="271"/>
        <end position="293"/>
    </location>
</feature>
<comment type="subcellular location">
    <subcellularLocation>
        <location evidence="1">Membrane</location>
        <topology evidence="1">Multi-pass membrane protein</topology>
    </subcellularLocation>
</comment>
<evidence type="ECO:0000313" key="7">
    <source>
        <dbReference type="EMBL" id="CCC94689.1"/>
    </source>
</evidence>
<dbReference type="PANTHER" id="PTHR10687">
    <property type="entry name" value="SECRETORY CARRIER-ASSOCIATED MEMBRANE PROTEIN SCAMP"/>
    <property type="match status" value="1"/>
</dbReference>
<evidence type="ECO:0000256" key="6">
    <source>
        <dbReference type="SAM" id="Phobius"/>
    </source>
</evidence>
<evidence type="ECO:0000256" key="5">
    <source>
        <dbReference type="SAM" id="MobiDB-lite"/>
    </source>
</evidence>
<keyword evidence="4 6" id="KW-0472">Membrane</keyword>
<dbReference type="GO" id="GO:0015031">
    <property type="term" value="P:protein transport"/>
    <property type="evidence" value="ECO:0007669"/>
    <property type="project" value="InterPro"/>
</dbReference>
<name>G0UZ70_TRYCI</name>
<feature type="transmembrane region" description="Helical" evidence="6">
    <location>
        <begin position="388"/>
        <end position="411"/>
    </location>
</feature>
<proteinExistence type="predicted"/>
<organism evidence="7">
    <name type="scientific">Trypanosoma congolense (strain IL3000)</name>
    <dbReference type="NCBI Taxonomy" id="1068625"/>
    <lineage>
        <taxon>Eukaryota</taxon>
        <taxon>Discoba</taxon>
        <taxon>Euglenozoa</taxon>
        <taxon>Kinetoplastea</taxon>
        <taxon>Metakinetoplastina</taxon>
        <taxon>Trypanosomatida</taxon>
        <taxon>Trypanosomatidae</taxon>
        <taxon>Trypanosoma</taxon>
        <taxon>Nannomonas</taxon>
    </lineage>
</organism>
<dbReference type="EMBL" id="HE575324">
    <property type="protein sequence ID" value="CCC94689.1"/>
    <property type="molecule type" value="Genomic_DNA"/>
</dbReference>
<evidence type="ECO:0000256" key="2">
    <source>
        <dbReference type="ARBA" id="ARBA00022692"/>
    </source>
</evidence>
<sequence>MFRYDNAELANEYSFGVDAQGEQETSDLQRPLSTEDVSDLQQLHNEQELESAYEPSSMQRPPSTIEGLRIPDSTNMHEPPSMQRPRSLTELPAVRRPDSPTRMEDMNEFSDSEDSLLKRVRAADGVSDQQEYHDAQTVSPFPGASAISNTKTVSQLSERDTTAADNGDGMSGATSKVRVQRKSLDQDVANAGAFRPSDGERAQLIERWKNAMAEEERLNVLQHQMESQMRASWSADMSPNFPPKFLCMRPVVSHNIGSVPESRRRYVKISYINWMVTCVTIVANAAVSITIAFSPDKSGHEGAQGGNPIQTTLLSLLYLLGIPLGFITCHFPLYKACCTGLSTRHMVSICGLFIGMLSCLFMAIGPVNTGACGLLLLLDVCDSKSVNLAIPLGIVLGIWTIEVFYFMYCLVAQWRLYRMDVNLQSEARRHIASVVGA</sequence>
<dbReference type="VEuPathDB" id="TriTrypDB:TcIL3000.11.700"/>
<feature type="compositionally biased region" description="Basic and acidic residues" evidence="5">
    <location>
        <begin position="93"/>
        <end position="105"/>
    </location>
</feature>
<dbReference type="Pfam" id="PF04144">
    <property type="entry name" value="SCAMP"/>
    <property type="match status" value="1"/>
</dbReference>